<keyword evidence="5" id="KW-1185">Reference proteome</keyword>
<dbReference type="AlphaFoldDB" id="A0AAD7GSC1"/>
<feature type="transmembrane region" description="Helical" evidence="3">
    <location>
        <begin position="104"/>
        <end position="125"/>
    </location>
</feature>
<proteinExistence type="inferred from homology"/>
<dbReference type="PANTHER" id="PTHR33365">
    <property type="entry name" value="YALI0B05434P"/>
    <property type="match status" value="1"/>
</dbReference>
<comment type="caution">
    <text evidence="4">The sequence shown here is derived from an EMBL/GenBank/DDBJ whole genome shotgun (WGS) entry which is preliminary data.</text>
</comment>
<comment type="pathway">
    <text evidence="1">Mycotoxin biosynthesis.</text>
</comment>
<keyword evidence="3" id="KW-0812">Transmembrane</keyword>
<evidence type="ECO:0000256" key="3">
    <source>
        <dbReference type="SAM" id="Phobius"/>
    </source>
</evidence>
<name>A0AAD7GSC1_9AGAR</name>
<organism evidence="4 5">
    <name type="scientific">Mycena metata</name>
    <dbReference type="NCBI Taxonomy" id="1033252"/>
    <lineage>
        <taxon>Eukaryota</taxon>
        <taxon>Fungi</taxon>
        <taxon>Dikarya</taxon>
        <taxon>Basidiomycota</taxon>
        <taxon>Agaricomycotina</taxon>
        <taxon>Agaricomycetes</taxon>
        <taxon>Agaricomycetidae</taxon>
        <taxon>Agaricales</taxon>
        <taxon>Marasmiineae</taxon>
        <taxon>Mycenaceae</taxon>
        <taxon>Mycena</taxon>
    </lineage>
</organism>
<reference evidence="4" key="1">
    <citation type="submission" date="2023-03" db="EMBL/GenBank/DDBJ databases">
        <title>Massive genome expansion in bonnet fungi (Mycena s.s.) driven by repeated elements and novel gene families across ecological guilds.</title>
        <authorList>
            <consortium name="Lawrence Berkeley National Laboratory"/>
            <person name="Harder C.B."/>
            <person name="Miyauchi S."/>
            <person name="Viragh M."/>
            <person name="Kuo A."/>
            <person name="Thoen E."/>
            <person name="Andreopoulos B."/>
            <person name="Lu D."/>
            <person name="Skrede I."/>
            <person name="Drula E."/>
            <person name="Henrissat B."/>
            <person name="Morin E."/>
            <person name="Kohler A."/>
            <person name="Barry K."/>
            <person name="LaButti K."/>
            <person name="Morin E."/>
            <person name="Salamov A."/>
            <person name="Lipzen A."/>
            <person name="Mereny Z."/>
            <person name="Hegedus B."/>
            <person name="Baldrian P."/>
            <person name="Stursova M."/>
            <person name="Weitz H."/>
            <person name="Taylor A."/>
            <person name="Grigoriev I.V."/>
            <person name="Nagy L.G."/>
            <person name="Martin F."/>
            <person name="Kauserud H."/>
        </authorList>
    </citation>
    <scope>NUCLEOTIDE SEQUENCE</scope>
    <source>
        <strain evidence="4">CBHHK182m</strain>
    </source>
</reference>
<keyword evidence="3" id="KW-1133">Transmembrane helix</keyword>
<accession>A0AAD7GSC1</accession>
<evidence type="ECO:0000313" key="5">
    <source>
        <dbReference type="Proteomes" id="UP001215598"/>
    </source>
</evidence>
<dbReference type="PANTHER" id="PTHR33365:SF4">
    <property type="entry name" value="CYCLOCHLOROTINE BIOSYNTHESIS PROTEIN O"/>
    <property type="match status" value="1"/>
</dbReference>
<dbReference type="Proteomes" id="UP001215598">
    <property type="component" value="Unassembled WGS sequence"/>
</dbReference>
<dbReference type="EMBL" id="JARKIB010000492">
    <property type="protein sequence ID" value="KAJ7704154.1"/>
    <property type="molecule type" value="Genomic_DNA"/>
</dbReference>
<dbReference type="GO" id="GO:0043386">
    <property type="term" value="P:mycotoxin biosynthetic process"/>
    <property type="evidence" value="ECO:0007669"/>
    <property type="project" value="InterPro"/>
</dbReference>
<protein>
    <submittedName>
        <fullName evidence="4">Uncharacterized protein</fullName>
    </submittedName>
</protein>
<evidence type="ECO:0000256" key="1">
    <source>
        <dbReference type="ARBA" id="ARBA00004685"/>
    </source>
</evidence>
<sequence length="310" mass="35529">MVPIFRTGLEVETQVTIYDPTQMAQRLEASRFRSGALYLFSCLLPHVAGINCANRPPKKTLYDHWPPYFTHPVIFITMGDYTALPTDPGQSSEKQATRPSWSPLYLLLWLSLLCNVILACHWALLVSKHPLVFPETGYSPAQHMIAYKTVKFHRGLENDIPIYERAPSAEVDQAWEDLYVYAASRIPKSEAAKMTNTTWPILNEDGNYVIALDVFHQLHCLDMIRQQSHPGHNYTVLSKIHLRHCIGAIRQALMCYADTSPVVWQWSSRYKEAEQRDDILHTCRDFGKLQSWAKEHSMGLLPDLTIYIEG</sequence>
<evidence type="ECO:0000256" key="2">
    <source>
        <dbReference type="ARBA" id="ARBA00035112"/>
    </source>
</evidence>
<gene>
    <name evidence="4" type="ORF">B0H16DRAFT_1902136</name>
</gene>
<dbReference type="InterPro" id="IPR021765">
    <property type="entry name" value="UstYa-like"/>
</dbReference>
<dbReference type="Pfam" id="PF11807">
    <property type="entry name" value="UstYa"/>
    <property type="match status" value="1"/>
</dbReference>
<evidence type="ECO:0000313" key="4">
    <source>
        <dbReference type="EMBL" id="KAJ7704154.1"/>
    </source>
</evidence>
<comment type="similarity">
    <text evidence="2">Belongs to the ustYa family.</text>
</comment>
<keyword evidence="3" id="KW-0472">Membrane</keyword>